<gene>
    <name evidence="1" type="ORF">LSAT_V11C300130990</name>
</gene>
<proteinExistence type="predicted"/>
<keyword evidence="2" id="KW-1185">Reference proteome</keyword>
<accession>A0A9R1XKD3</accession>
<organism evidence="1 2">
    <name type="scientific">Lactuca sativa</name>
    <name type="common">Garden lettuce</name>
    <dbReference type="NCBI Taxonomy" id="4236"/>
    <lineage>
        <taxon>Eukaryota</taxon>
        <taxon>Viridiplantae</taxon>
        <taxon>Streptophyta</taxon>
        <taxon>Embryophyta</taxon>
        <taxon>Tracheophyta</taxon>
        <taxon>Spermatophyta</taxon>
        <taxon>Magnoliopsida</taxon>
        <taxon>eudicotyledons</taxon>
        <taxon>Gunneridae</taxon>
        <taxon>Pentapetalae</taxon>
        <taxon>asterids</taxon>
        <taxon>campanulids</taxon>
        <taxon>Asterales</taxon>
        <taxon>Asteraceae</taxon>
        <taxon>Cichorioideae</taxon>
        <taxon>Cichorieae</taxon>
        <taxon>Lactucinae</taxon>
        <taxon>Lactuca</taxon>
    </lineage>
</organism>
<evidence type="ECO:0000313" key="1">
    <source>
        <dbReference type="EMBL" id="KAJ0216366.1"/>
    </source>
</evidence>
<dbReference type="AlphaFoldDB" id="A0A9R1XKD3"/>
<reference evidence="1 2" key="1">
    <citation type="journal article" date="2017" name="Nat. Commun.">
        <title>Genome assembly with in vitro proximity ligation data and whole-genome triplication in lettuce.</title>
        <authorList>
            <person name="Reyes-Chin-Wo S."/>
            <person name="Wang Z."/>
            <person name="Yang X."/>
            <person name="Kozik A."/>
            <person name="Arikit S."/>
            <person name="Song C."/>
            <person name="Xia L."/>
            <person name="Froenicke L."/>
            <person name="Lavelle D.O."/>
            <person name="Truco M.J."/>
            <person name="Xia R."/>
            <person name="Zhu S."/>
            <person name="Xu C."/>
            <person name="Xu H."/>
            <person name="Xu X."/>
            <person name="Cox K."/>
            <person name="Korf I."/>
            <person name="Meyers B.C."/>
            <person name="Michelmore R.W."/>
        </authorList>
    </citation>
    <scope>NUCLEOTIDE SEQUENCE [LARGE SCALE GENOMIC DNA]</scope>
    <source>
        <strain evidence="2">cv. Salinas</strain>
        <tissue evidence="1">Seedlings</tissue>
    </source>
</reference>
<protein>
    <submittedName>
        <fullName evidence="1">Uncharacterized protein</fullName>
    </submittedName>
</protein>
<dbReference type="EMBL" id="NBSK02000003">
    <property type="protein sequence ID" value="KAJ0216366.1"/>
    <property type="molecule type" value="Genomic_DNA"/>
</dbReference>
<name>A0A9R1XKD3_LACSA</name>
<sequence>MFNNLGALAGTRKILEYMDWGNDGAMGTFINIGAIAKAGRVTLRPLDQAATTCNNYVLVNGVLTFLVQLANEKQLVDHYISKHRKEKPPAL</sequence>
<evidence type="ECO:0000313" key="2">
    <source>
        <dbReference type="Proteomes" id="UP000235145"/>
    </source>
</evidence>
<dbReference type="Proteomes" id="UP000235145">
    <property type="component" value="Unassembled WGS sequence"/>
</dbReference>
<comment type="caution">
    <text evidence="1">The sequence shown here is derived from an EMBL/GenBank/DDBJ whole genome shotgun (WGS) entry which is preliminary data.</text>
</comment>